<evidence type="ECO:0000313" key="3">
    <source>
        <dbReference type="Proteomes" id="UP001143486"/>
    </source>
</evidence>
<keyword evidence="1" id="KW-0472">Membrane</keyword>
<dbReference type="AlphaFoldDB" id="A0A9W6IMJ9"/>
<dbReference type="EMBL" id="BSFE01000002">
    <property type="protein sequence ID" value="GLK51681.1"/>
    <property type="molecule type" value="Genomic_DNA"/>
</dbReference>
<accession>A0A9W6IMJ9</accession>
<dbReference type="Proteomes" id="UP001143486">
    <property type="component" value="Unassembled WGS sequence"/>
</dbReference>
<dbReference type="RefSeq" id="WP_271186060.1">
    <property type="nucleotide sequence ID" value="NZ_BSFE01000002.1"/>
</dbReference>
<evidence type="ECO:0000313" key="2">
    <source>
        <dbReference type="EMBL" id="GLK51681.1"/>
    </source>
</evidence>
<sequence>MSVFRIATLVVSAVSGGVFIGRKLLAGQVEKKKAALVQRAGAEVRERIRTQARGFVVDHLRRFSIALVVKAGLLLGVVALERLGVLQGWLYGAMLLFLLTAFLIRDLYMLWPTLSFAASELRKHGWRPRLTVAEIIAAQTFDEVLAESAQQPQLWHDDLLLALAGQKRDRLVEEIAREVAAIAHGLSWPTLKPYFLTGAGMTAILSALYFGFAWLALHGLVI</sequence>
<gene>
    <name evidence="2" type="ORF">GCM10017621_11890</name>
</gene>
<keyword evidence="1" id="KW-1133">Transmembrane helix</keyword>
<organism evidence="2 3">
    <name type="scientific">Maricaulis virginensis</name>
    <dbReference type="NCBI Taxonomy" id="144022"/>
    <lineage>
        <taxon>Bacteria</taxon>
        <taxon>Pseudomonadati</taxon>
        <taxon>Pseudomonadota</taxon>
        <taxon>Alphaproteobacteria</taxon>
        <taxon>Maricaulales</taxon>
        <taxon>Maricaulaceae</taxon>
        <taxon>Maricaulis</taxon>
    </lineage>
</organism>
<protein>
    <submittedName>
        <fullName evidence="2">Uncharacterized protein</fullName>
    </submittedName>
</protein>
<name>A0A9W6IMJ9_9PROT</name>
<feature type="transmembrane region" description="Helical" evidence="1">
    <location>
        <begin position="86"/>
        <end position="104"/>
    </location>
</feature>
<reference evidence="2" key="2">
    <citation type="submission" date="2023-01" db="EMBL/GenBank/DDBJ databases">
        <authorList>
            <person name="Sun Q."/>
            <person name="Evtushenko L."/>
        </authorList>
    </citation>
    <scope>NUCLEOTIDE SEQUENCE</scope>
    <source>
        <strain evidence="2">VKM B-1513</strain>
    </source>
</reference>
<evidence type="ECO:0000256" key="1">
    <source>
        <dbReference type="SAM" id="Phobius"/>
    </source>
</evidence>
<keyword evidence="3" id="KW-1185">Reference proteome</keyword>
<proteinExistence type="predicted"/>
<reference evidence="2" key="1">
    <citation type="journal article" date="2014" name="Int. J. Syst. Evol. Microbiol.">
        <title>Complete genome sequence of Corynebacterium casei LMG S-19264T (=DSM 44701T), isolated from a smear-ripened cheese.</title>
        <authorList>
            <consortium name="US DOE Joint Genome Institute (JGI-PGF)"/>
            <person name="Walter F."/>
            <person name="Albersmeier A."/>
            <person name="Kalinowski J."/>
            <person name="Ruckert C."/>
        </authorList>
    </citation>
    <scope>NUCLEOTIDE SEQUENCE</scope>
    <source>
        <strain evidence="2">VKM B-1513</strain>
    </source>
</reference>
<feature type="transmembrane region" description="Helical" evidence="1">
    <location>
        <begin position="63"/>
        <end position="80"/>
    </location>
</feature>
<comment type="caution">
    <text evidence="2">The sequence shown here is derived from an EMBL/GenBank/DDBJ whole genome shotgun (WGS) entry which is preliminary data.</text>
</comment>
<keyword evidence="1" id="KW-0812">Transmembrane</keyword>
<feature type="transmembrane region" description="Helical" evidence="1">
    <location>
        <begin position="194"/>
        <end position="217"/>
    </location>
</feature>
<feature type="transmembrane region" description="Helical" evidence="1">
    <location>
        <begin position="6"/>
        <end position="25"/>
    </location>
</feature>